<keyword evidence="1" id="KW-0479">Metal-binding</keyword>
<dbReference type="Pfam" id="PF13374">
    <property type="entry name" value="TPR_10"/>
    <property type="match status" value="1"/>
</dbReference>
<evidence type="ECO:0000313" key="7">
    <source>
        <dbReference type="EMBL" id="KAF5835529.1"/>
    </source>
</evidence>
<keyword evidence="8" id="KW-1185">Reference proteome</keyword>
<dbReference type="PROSITE" id="PS50865">
    <property type="entry name" value="ZF_MYND_2"/>
    <property type="match status" value="1"/>
</dbReference>
<dbReference type="EMBL" id="MU069701">
    <property type="protein sequence ID" value="KAF5835529.1"/>
    <property type="molecule type" value="Genomic_DNA"/>
</dbReference>
<evidence type="ECO:0000313" key="8">
    <source>
        <dbReference type="Proteomes" id="UP000815325"/>
    </source>
</evidence>
<evidence type="ECO:0000256" key="2">
    <source>
        <dbReference type="ARBA" id="ARBA00022771"/>
    </source>
</evidence>
<name>A0ABQ7GLN4_DUNSA</name>
<reference evidence="7" key="1">
    <citation type="submission" date="2017-08" db="EMBL/GenBank/DDBJ databases">
        <authorList>
            <person name="Polle J.E."/>
            <person name="Barry K."/>
            <person name="Cushman J."/>
            <person name="Schmutz J."/>
            <person name="Tran D."/>
            <person name="Hathwaick L.T."/>
            <person name="Yim W.C."/>
            <person name="Jenkins J."/>
            <person name="Mckie-Krisberg Z.M."/>
            <person name="Prochnik S."/>
            <person name="Lindquist E."/>
            <person name="Dockter R.B."/>
            <person name="Adam C."/>
            <person name="Molina H."/>
            <person name="Bunkerborg J."/>
            <person name="Jin E."/>
            <person name="Buchheim M."/>
            <person name="Magnuson J."/>
        </authorList>
    </citation>
    <scope>NUCLEOTIDE SEQUENCE</scope>
    <source>
        <strain evidence="7">CCAP 19/18</strain>
    </source>
</reference>
<dbReference type="Gene3D" id="6.10.140.2220">
    <property type="match status" value="1"/>
</dbReference>
<dbReference type="InterPro" id="IPR011990">
    <property type="entry name" value="TPR-like_helical_dom_sf"/>
</dbReference>
<evidence type="ECO:0000256" key="5">
    <source>
        <dbReference type="SAM" id="MobiDB-lite"/>
    </source>
</evidence>
<sequence>MLHFHILQGRIELSANIMSMAYILLKNGEDKDKGQAEGMTVLERLRIELLNVLQDPSELQSQTSQEAAERFLREHVAVLEAEATGQGGCNNNNNTRKAANPALSTSYFAFVVRLGRCLLEQRKYQEAEEVLDRALRLYMELEGIKTVDQQMQELQGVSIKTLAGKMREAGLAIPAGIEKEDLMKMCAEQTYQKAITKEEMIFQIMAYLGRSLSGQKQEHPEKLPRAALLHRQVLDAKLKHREYGPEDGATLWTMNDLRDALSGQNKYVEALSMNQRALTVRKRKYSPSHCAVKENIDRHIEILRLQAAFRAAAEKTDLGPRDTWVGDEDGVPALVMFEKTIQDAKQKRATRGTKGSSTESSRTRNSKFDEPQFSPIEYDPTDKIDVNYAALMAGLGVIGVCTDKMEVAGSEVLGCTFKLLGSHLPRAQKDQASRCWASVISLLNSTLELPTEFSQDSPAGKRIFVLLSAMSMNKSVKELMSDAQPAMQLIAQGSRDAFRQIKEGKEAAAAGDVKLREGIKRPKPMRTCIACGAYGAMKKCSRCKQVYACSMECHVSAWNAFHKKSCVPKPK</sequence>
<dbReference type="Pfam" id="PF01753">
    <property type="entry name" value="zf-MYND"/>
    <property type="match status" value="1"/>
</dbReference>
<evidence type="ECO:0000256" key="3">
    <source>
        <dbReference type="ARBA" id="ARBA00022833"/>
    </source>
</evidence>
<feature type="region of interest" description="Disordered" evidence="5">
    <location>
        <begin position="344"/>
        <end position="374"/>
    </location>
</feature>
<dbReference type="Gene3D" id="1.25.40.10">
    <property type="entry name" value="Tetratricopeptide repeat domain"/>
    <property type="match status" value="1"/>
</dbReference>
<keyword evidence="3" id="KW-0862">Zinc</keyword>
<dbReference type="SUPFAM" id="SSF144232">
    <property type="entry name" value="HIT/MYND zinc finger-like"/>
    <property type="match status" value="1"/>
</dbReference>
<keyword evidence="2 4" id="KW-0863">Zinc-finger</keyword>
<proteinExistence type="predicted"/>
<evidence type="ECO:0000259" key="6">
    <source>
        <dbReference type="PROSITE" id="PS50865"/>
    </source>
</evidence>
<dbReference type="SUPFAM" id="SSF48452">
    <property type="entry name" value="TPR-like"/>
    <property type="match status" value="1"/>
</dbReference>
<evidence type="ECO:0000256" key="1">
    <source>
        <dbReference type="ARBA" id="ARBA00022723"/>
    </source>
</evidence>
<accession>A0ABQ7GLN4</accession>
<dbReference type="Proteomes" id="UP000815325">
    <property type="component" value="Unassembled WGS sequence"/>
</dbReference>
<evidence type="ECO:0000256" key="4">
    <source>
        <dbReference type="PROSITE-ProRule" id="PRU00134"/>
    </source>
</evidence>
<protein>
    <recommendedName>
        <fullName evidence="6">MYND-type domain-containing protein</fullName>
    </recommendedName>
</protein>
<dbReference type="InterPro" id="IPR002893">
    <property type="entry name" value="Znf_MYND"/>
</dbReference>
<organism evidence="7 8">
    <name type="scientific">Dunaliella salina</name>
    <name type="common">Green alga</name>
    <name type="synonym">Protococcus salinus</name>
    <dbReference type="NCBI Taxonomy" id="3046"/>
    <lineage>
        <taxon>Eukaryota</taxon>
        <taxon>Viridiplantae</taxon>
        <taxon>Chlorophyta</taxon>
        <taxon>core chlorophytes</taxon>
        <taxon>Chlorophyceae</taxon>
        <taxon>CS clade</taxon>
        <taxon>Chlamydomonadales</taxon>
        <taxon>Dunaliellaceae</taxon>
        <taxon>Dunaliella</taxon>
    </lineage>
</organism>
<feature type="domain" description="MYND-type" evidence="6">
    <location>
        <begin position="528"/>
        <end position="566"/>
    </location>
</feature>
<gene>
    <name evidence="7" type="ORF">DUNSADRAFT_7268</name>
</gene>
<comment type="caution">
    <text evidence="7">The sequence shown here is derived from an EMBL/GenBank/DDBJ whole genome shotgun (WGS) entry which is preliminary data.</text>
</comment>